<keyword evidence="5" id="KW-1185">Reference proteome</keyword>
<accession>A0A087H4Y4</accession>
<dbReference type="EMBL" id="CM002872">
    <property type="protein sequence ID" value="KFK37186.1"/>
    <property type="molecule type" value="Genomic_DNA"/>
</dbReference>
<feature type="signal peptide" evidence="3">
    <location>
        <begin position="1"/>
        <end position="29"/>
    </location>
</feature>
<evidence type="ECO:0000313" key="5">
    <source>
        <dbReference type="Proteomes" id="UP000029120"/>
    </source>
</evidence>
<dbReference type="Gramene" id="KFK37186">
    <property type="protein sequence ID" value="KFK37186"/>
    <property type="gene ID" value="AALP_AA4G225100"/>
</dbReference>
<evidence type="ECO:0000256" key="2">
    <source>
        <dbReference type="ARBA" id="ARBA00022525"/>
    </source>
</evidence>
<dbReference type="AlphaFoldDB" id="A0A087H4Y4"/>
<dbReference type="InterPro" id="IPR036574">
    <property type="entry name" value="Scorpion_toxin-like_sf"/>
</dbReference>
<evidence type="ECO:0008006" key="6">
    <source>
        <dbReference type="Google" id="ProtNLM"/>
    </source>
</evidence>
<dbReference type="GO" id="GO:0005576">
    <property type="term" value="C:extracellular region"/>
    <property type="evidence" value="ECO:0007669"/>
    <property type="project" value="UniProtKB-SubCell"/>
</dbReference>
<name>A0A087H4Y4_ARAAL</name>
<gene>
    <name evidence="4" type="ordered locus">AALP_Aa4g225100</name>
</gene>
<dbReference type="GO" id="GO:0019871">
    <property type="term" value="F:sodium channel inhibitor activity"/>
    <property type="evidence" value="ECO:0007669"/>
    <property type="project" value="InterPro"/>
</dbReference>
<dbReference type="Pfam" id="PF00537">
    <property type="entry name" value="Toxin_3"/>
    <property type="match status" value="1"/>
</dbReference>
<feature type="chain" id="PRO_5001822894" description="Knottin scorpion toxin-like domain-containing protein" evidence="3">
    <location>
        <begin position="30"/>
        <end position="92"/>
    </location>
</feature>
<evidence type="ECO:0000313" key="4">
    <source>
        <dbReference type="EMBL" id="KFK37186.1"/>
    </source>
</evidence>
<reference evidence="5" key="1">
    <citation type="journal article" date="2015" name="Nat. Plants">
        <title>Genome expansion of Arabis alpina linked with retrotransposition and reduced symmetric DNA methylation.</title>
        <authorList>
            <person name="Willing E.M."/>
            <person name="Rawat V."/>
            <person name="Mandakova T."/>
            <person name="Maumus F."/>
            <person name="James G.V."/>
            <person name="Nordstroem K.J."/>
            <person name="Becker C."/>
            <person name="Warthmann N."/>
            <person name="Chica C."/>
            <person name="Szarzynska B."/>
            <person name="Zytnicki M."/>
            <person name="Albani M.C."/>
            <person name="Kiefer C."/>
            <person name="Bergonzi S."/>
            <person name="Castaings L."/>
            <person name="Mateos J.L."/>
            <person name="Berns M.C."/>
            <person name="Bujdoso N."/>
            <person name="Piofczyk T."/>
            <person name="de Lorenzo L."/>
            <person name="Barrero-Sicilia C."/>
            <person name="Mateos I."/>
            <person name="Piednoel M."/>
            <person name="Hagmann J."/>
            <person name="Chen-Min-Tao R."/>
            <person name="Iglesias-Fernandez R."/>
            <person name="Schuster S.C."/>
            <person name="Alonso-Blanco C."/>
            <person name="Roudier F."/>
            <person name="Carbonero P."/>
            <person name="Paz-Ares J."/>
            <person name="Davis S.J."/>
            <person name="Pecinka A."/>
            <person name="Quesneville H."/>
            <person name="Colot V."/>
            <person name="Lysak M.A."/>
            <person name="Weigel D."/>
            <person name="Coupland G."/>
            <person name="Schneeberger K."/>
        </authorList>
    </citation>
    <scope>NUCLEOTIDE SEQUENCE [LARGE SCALE GENOMIC DNA]</scope>
    <source>
        <strain evidence="5">cv. Pajares</strain>
    </source>
</reference>
<dbReference type="Proteomes" id="UP000029120">
    <property type="component" value="Chromosome 4"/>
</dbReference>
<keyword evidence="3" id="KW-0732">Signal</keyword>
<dbReference type="Gene3D" id="3.30.30.10">
    <property type="entry name" value="Knottin, scorpion toxin-like"/>
    <property type="match status" value="1"/>
</dbReference>
<comment type="subcellular location">
    <subcellularLocation>
        <location evidence="1">Secreted</location>
    </subcellularLocation>
</comment>
<evidence type="ECO:0000256" key="3">
    <source>
        <dbReference type="SAM" id="SignalP"/>
    </source>
</evidence>
<protein>
    <recommendedName>
        <fullName evidence="6">Knottin scorpion toxin-like domain-containing protein</fullName>
    </recommendedName>
</protein>
<dbReference type="OMA" id="EIGAQHD"/>
<proteinExistence type="predicted"/>
<organism evidence="4 5">
    <name type="scientific">Arabis alpina</name>
    <name type="common">Alpine rock-cress</name>
    <dbReference type="NCBI Taxonomy" id="50452"/>
    <lineage>
        <taxon>Eukaryota</taxon>
        <taxon>Viridiplantae</taxon>
        <taxon>Streptophyta</taxon>
        <taxon>Embryophyta</taxon>
        <taxon>Tracheophyta</taxon>
        <taxon>Spermatophyta</taxon>
        <taxon>Magnoliopsida</taxon>
        <taxon>eudicotyledons</taxon>
        <taxon>Gunneridae</taxon>
        <taxon>Pentapetalae</taxon>
        <taxon>rosids</taxon>
        <taxon>malvids</taxon>
        <taxon>Brassicales</taxon>
        <taxon>Brassicaceae</taxon>
        <taxon>Arabideae</taxon>
        <taxon>Arabis</taxon>
    </lineage>
</organism>
<sequence length="92" mass="10273">MAKAIKSVSIFAVFFIFFLLISEVPEIGAQHDDCLEIYGLCSVLIKGPSSLCNSRCQKDKRALSGKCIWVKGWLQCVCDFCSKDPNPRLDQV</sequence>
<evidence type="ECO:0000256" key="1">
    <source>
        <dbReference type="ARBA" id="ARBA00004613"/>
    </source>
</evidence>
<dbReference type="SUPFAM" id="SSF57095">
    <property type="entry name" value="Scorpion toxin-like"/>
    <property type="match status" value="1"/>
</dbReference>
<keyword evidence="2" id="KW-0964">Secreted</keyword>
<dbReference type="InterPro" id="IPR002061">
    <property type="entry name" value="Scorpion_toxinL/defensin"/>
</dbReference>